<reference evidence="1" key="1">
    <citation type="journal article" date="2021" name="Genome Biol. Evol.">
        <title>A High-Quality Reference Genome for a Parasitic Bivalve with Doubly Uniparental Inheritance (Bivalvia: Unionida).</title>
        <authorList>
            <person name="Smith C.H."/>
        </authorList>
    </citation>
    <scope>NUCLEOTIDE SEQUENCE</scope>
    <source>
        <strain evidence="1">CHS0354</strain>
    </source>
</reference>
<dbReference type="AlphaFoldDB" id="A0AAE0SU83"/>
<organism evidence="1 2">
    <name type="scientific">Potamilus streckersoni</name>
    <dbReference type="NCBI Taxonomy" id="2493646"/>
    <lineage>
        <taxon>Eukaryota</taxon>
        <taxon>Metazoa</taxon>
        <taxon>Spiralia</taxon>
        <taxon>Lophotrochozoa</taxon>
        <taxon>Mollusca</taxon>
        <taxon>Bivalvia</taxon>
        <taxon>Autobranchia</taxon>
        <taxon>Heteroconchia</taxon>
        <taxon>Palaeoheterodonta</taxon>
        <taxon>Unionida</taxon>
        <taxon>Unionoidea</taxon>
        <taxon>Unionidae</taxon>
        <taxon>Ambleminae</taxon>
        <taxon>Lampsilini</taxon>
        <taxon>Potamilus</taxon>
    </lineage>
</organism>
<evidence type="ECO:0000313" key="2">
    <source>
        <dbReference type="Proteomes" id="UP001195483"/>
    </source>
</evidence>
<protein>
    <submittedName>
        <fullName evidence="1">Uncharacterized protein</fullName>
    </submittedName>
</protein>
<evidence type="ECO:0000313" key="1">
    <source>
        <dbReference type="EMBL" id="KAK3597653.1"/>
    </source>
</evidence>
<gene>
    <name evidence="1" type="ORF">CHS0354_040026</name>
</gene>
<keyword evidence="2" id="KW-1185">Reference proteome</keyword>
<name>A0AAE0SU83_9BIVA</name>
<reference evidence="1" key="3">
    <citation type="submission" date="2023-05" db="EMBL/GenBank/DDBJ databases">
        <authorList>
            <person name="Smith C.H."/>
        </authorList>
    </citation>
    <scope>NUCLEOTIDE SEQUENCE</scope>
    <source>
        <strain evidence="1">CHS0354</strain>
        <tissue evidence="1">Mantle</tissue>
    </source>
</reference>
<comment type="caution">
    <text evidence="1">The sequence shown here is derived from an EMBL/GenBank/DDBJ whole genome shotgun (WGS) entry which is preliminary data.</text>
</comment>
<accession>A0AAE0SU83</accession>
<dbReference type="EMBL" id="JAEAOA010002328">
    <property type="protein sequence ID" value="KAK3597653.1"/>
    <property type="molecule type" value="Genomic_DNA"/>
</dbReference>
<reference evidence="1" key="2">
    <citation type="journal article" date="2021" name="Genome Biol. Evol.">
        <title>Developing a high-quality reference genome for a parasitic bivalve with doubly uniparental inheritance (Bivalvia: Unionida).</title>
        <authorList>
            <person name="Smith C.H."/>
        </authorList>
    </citation>
    <scope>NUCLEOTIDE SEQUENCE</scope>
    <source>
        <strain evidence="1">CHS0354</strain>
        <tissue evidence="1">Mantle</tissue>
    </source>
</reference>
<dbReference type="Proteomes" id="UP001195483">
    <property type="component" value="Unassembled WGS sequence"/>
</dbReference>
<sequence length="93" mass="10335">MKSKGKAIFGEINQHTIKQVPQGCDGALNMLDNTKMYDNDIREHGKILSTTKSSGERGFTLKKESVFCRLIHDDTSSANVKAVLREIGMSLYS</sequence>
<proteinExistence type="predicted"/>